<dbReference type="GO" id="GO:0005886">
    <property type="term" value="C:plasma membrane"/>
    <property type="evidence" value="ECO:0007669"/>
    <property type="project" value="UniProtKB-SubCell"/>
</dbReference>
<dbReference type="FunFam" id="3.40.50.300:FF:000113">
    <property type="entry name" value="Preprotein translocase subunit SecA"/>
    <property type="match status" value="1"/>
</dbReference>
<keyword evidence="4 12" id="KW-0963">Cytoplasm</keyword>
<dbReference type="SUPFAM" id="SSF81767">
    <property type="entry name" value="Pre-protein crosslinking domain of SecA"/>
    <property type="match status" value="1"/>
</dbReference>
<evidence type="ECO:0000256" key="2">
    <source>
        <dbReference type="ARBA" id="ARBA00022448"/>
    </source>
</evidence>
<dbReference type="InterPro" id="IPR011130">
    <property type="entry name" value="SecA_preprotein_X-link_dom"/>
</dbReference>
<proteinExistence type="inferred from homology"/>
<dbReference type="InterPro" id="IPR020937">
    <property type="entry name" value="SecA_CS"/>
</dbReference>
<organism evidence="18 19">
    <name type="scientific">Streptomyces finlayi</name>
    <dbReference type="NCBI Taxonomy" id="67296"/>
    <lineage>
        <taxon>Bacteria</taxon>
        <taxon>Bacillati</taxon>
        <taxon>Actinomycetota</taxon>
        <taxon>Actinomycetes</taxon>
        <taxon>Kitasatosporales</taxon>
        <taxon>Streptomycetaceae</taxon>
        <taxon>Streptomyces</taxon>
    </lineage>
</organism>
<dbReference type="SUPFAM" id="SSF52540">
    <property type="entry name" value="P-loop containing nucleoside triphosphate hydrolases"/>
    <property type="match status" value="2"/>
</dbReference>
<keyword evidence="8 12" id="KW-1278">Translocase</keyword>
<dbReference type="GO" id="GO:0031522">
    <property type="term" value="C:cell envelope Sec protein transport complex"/>
    <property type="evidence" value="ECO:0007669"/>
    <property type="project" value="TreeGrafter"/>
</dbReference>
<feature type="region of interest" description="Disordered" evidence="14">
    <location>
        <begin position="843"/>
        <end position="881"/>
    </location>
</feature>
<evidence type="ECO:0000256" key="11">
    <source>
        <dbReference type="ARBA" id="ARBA00034006"/>
    </source>
</evidence>
<accession>A0A918X2Y6</accession>
<evidence type="ECO:0000256" key="3">
    <source>
        <dbReference type="ARBA" id="ARBA00022475"/>
    </source>
</evidence>
<evidence type="ECO:0000256" key="5">
    <source>
        <dbReference type="ARBA" id="ARBA00022741"/>
    </source>
</evidence>
<comment type="catalytic activity">
    <reaction evidence="11 12">
        <text>ATP + H2O + cellular proteinSide 1 = ADP + phosphate + cellular proteinSide 2.</text>
        <dbReference type="EC" id="7.4.2.8"/>
    </reaction>
</comment>
<dbReference type="PANTHER" id="PTHR30612">
    <property type="entry name" value="SECA INNER MEMBRANE COMPONENT OF SEC PROTEIN SECRETION SYSTEM"/>
    <property type="match status" value="1"/>
</dbReference>
<dbReference type="Pfam" id="PF07517">
    <property type="entry name" value="SecA_DEAD"/>
    <property type="match status" value="1"/>
</dbReference>
<dbReference type="CDD" id="cd17928">
    <property type="entry name" value="DEXDc_SecA"/>
    <property type="match status" value="1"/>
</dbReference>
<evidence type="ECO:0000256" key="12">
    <source>
        <dbReference type="HAMAP-Rule" id="MF_01382"/>
    </source>
</evidence>
<evidence type="ECO:0000256" key="14">
    <source>
        <dbReference type="SAM" id="MobiDB-lite"/>
    </source>
</evidence>
<evidence type="ECO:0000313" key="18">
    <source>
        <dbReference type="EMBL" id="GHD05297.1"/>
    </source>
</evidence>
<keyword evidence="5 12" id="KW-0547">Nucleotide-binding</keyword>
<comment type="subunit">
    <text evidence="12">Monomer and homodimer. Part of the essential Sec protein translocation apparatus which comprises SecA, SecYEG and auxiliary proteins SecDF. Other proteins may also be involved.</text>
</comment>
<dbReference type="PRINTS" id="PR00906">
    <property type="entry name" value="SECA"/>
</dbReference>
<reference evidence="18" key="1">
    <citation type="journal article" date="2014" name="Int. J. Syst. Evol. Microbiol.">
        <title>Complete genome sequence of Corynebacterium casei LMG S-19264T (=DSM 44701T), isolated from a smear-ripened cheese.</title>
        <authorList>
            <consortium name="US DOE Joint Genome Institute (JGI-PGF)"/>
            <person name="Walter F."/>
            <person name="Albersmeier A."/>
            <person name="Kalinowski J."/>
            <person name="Ruckert C."/>
        </authorList>
    </citation>
    <scope>NUCLEOTIDE SEQUENCE</scope>
    <source>
        <strain evidence="18">JCM 4637</strain>
    </source>
</reference>
<feature type="domain" description="Helicase C-terminal" evidence="16">
    <location>
        <begin position="443"/>
        <end position="631"/>
    </location>
</feature>
<dbReference type="EC" id="7.4.2.8" evidence="12"/>
<protein>
    <recommendedName>
        <fullName evidence="12 13">Protein translocase subunit SecA</fullName>
        <ecNumber evidence="12">7.4.2.8</ecNumber>
    </recommendedName>
</protein>
<evidence type="ECO:0000259" key="15">
    <source>
        <dbReference type="PROSITE" id="PS51192"/>
    </source>
</evidence>
<dbReference type="Gene3D" id="1.10.3060.10">
    <property type="entry name" value="Helical scaffold and wing domains of SecA"/>
    <property type="match status" value="1"/>
</dbReference>
<dbReference type="PROSITE" id="PS51196">
    <property type="entry name" value="SECA_MOTOR_DEAD"/>
    <property type="match status" value="1"/>
</dbReference>
<feature type="binding site" evidence="12">
    <location>
        <begin position="109"/>
        <end position="113"/>
    </location>
    <ligand>
        <name>ATP</name>
        <dbReference type="ChEBI" id="CHEBI:30616"/>
    </ligand>
</feature>
<dbReference type="GO" id="GO:0005829">
    <property type="term" value="C:cytosol"/>
    <property type="evidence" value="ECO:0007669"/>
    <property type="project" value="TreeGrafter"/>
</dbReference>
<comment type="caution">
    <text evidence="18">The sequence shown here is derived from an EMBL/GenBank/DDBJ whole genome shotgun (WGS) entry which is preliminary data.</text>
</comment>
<keyword evidence="6 12" id="KW-0067">ATP-binding</keyword>
<sequence length="881" mass="99767">MPKFGLGQLTHRIMRAGEGRMLRRLEKIVAQVNLFDAEFRELTDPELQALTGEFRRRHAEGETLDDLLPEAFAAMREAAARTLGMRHFDVQIMGGAALHLQCVAEMRTGEGKTLVATLPLYLNGLTGKGAHLVTVNDYLAERDATWMGAAYRFMGLTVGVIKADMTPADRRAAYACDITYGTNTEFGFDYLRDNMAWSLEELVQRGHHFAVVDEADSILVDEARTPLIISGPADQPTQWYGAFVRFAAAMNGVLIQEERFTSPLQKDELAEIRARHHYEYDPKKRTVAILESGVEYLEDQLGIDNFYDSVHTPLIGHLNNALKAKELFKKDKDYVVMDGEVLIVDEHTGRLLSGRRYNDGLHQAIEAKENVEIKNENQTLATVTLQNFFRLYGKGLSGMTGTAMTEAAEFHQIYSLQVVPVPTNRPMVRRDEPDLVYRTEDAKFEAVVTDIAERYAAGQPVLVGTVSVEKSEHLSRLLRRRGIPHEVLNARNHRREAEIVARAGRRGAVTVATNMAGRGTDIMLGGGELPEADTEAEEPPADPVPYDREAEAEEVKELGGLYVLGTERHESRRIDNQLRGRAGRQGDPGASRFYLSLEDSLMLLFRAQAVDRVMTMANLPDAVPIENKLVTRAVASAQSQLERQNFEARKDLLKYDEVMDRQRKLVYAERRRVLEGEDLQSQIGHFMDDTTDAYVAAETAEGYPEDWDLDRLWRALRELYPVTLDLDKVRADHDLTPETLADLVRADIHDRYAARETELGPDALRELERRVLLSVLDRKWREHLYEMDYLREGIGLRSMLGREPVFEYQRDGFDMFTAMMEAIKEETVGFLFHLKVDVTEAPADLAPPPDGGLRFSAPTMDTEDGVVTRDEERRREDRRDR</sequence>
<dbReference type="RefSeq" id="WP_189825896.1">
    <property type="nucleotide sequence ID" value="NZ_BMVC01000012.1"/>
</dbReference>
<dbReference type="AlphaFoldDB" id="A0A918X2Y6"/>
<dbReference type="InterPro" id="IPR036670">
    <property type="entry name" value="SecA_X-link_sf"/>
</dbReference>
<dbReference type="FunFam" id="1.10.3060.10:FF:000002">
    <property type="entry name" value="Preprotein translocase subunit SecA"/>
    <property type="match status" value="1"/>
</dbReference>
<dbReference type="Gene3D" id="3.90.1440.10">
    <property type="entry name" value="SecA, preprotein cross-linking domain"/>
    <property type="match status" value="1"/>
</dbReference>
<dbReference type="Pfam" id="PF21090">
    <property type="entry name" value="P-loop_SecA"/>
    <property type="match status" value="1"/>
</dbReference>
<dbReference type="Proteomes" id="UP000638353">
    <property type="component" value="Unassembled WGS sequence"/>
</dbReference>
<dbReference type="SMART" id="SM00957">
    <property type="entry name" value="SecA_DEAD"/>
    <property type="match status" value="1"/>
</dbReference>
<feature type="domain" description="SecA family profile" evidence="17">
    <location>
        <begin position="7"/>
        <end position="626"/>
    </location>
</feature>
<evidence type="ECO:0000256" key="13">
    <source>
        <dbReference type="RuleBase" id="RU003874"/>
    </source>
</evidence>
<dbReference type="InterPro" id="IPR044722">
    <property type="entry name" value="SecA_SF2_C"/>
</dbReference>
<evidence type="ECO:0000256" key="7">
    <source>
        <dbReference type="ARBA" id="ARBA00022927"/>
    </source>
</evidence>
<dbReference type="NCBIfam" id="TIGR00963">
    <property type="entry name" value="secA"/>
    <property type="match status" value="1"/>
</dbReference>
<comment type="subcellular location">
    <subcellularLocation>
        <location evidence="12">Cell membrane</location>
        <topology evidence="12">Peripheral membrane protein</topology>
        <orientation evidence="12">Cytoplasmic side</orientation>
    </subcellularLocation>
    <subcellularLocation>
        <location evidence="12">Cytoplasm</location>
    </subcellularLocation>
    <text evidence="12">Distribution is 50-50.</text>
</comment>
<evidence type="ECO:0000259" key="17">
    <source>
        <dbReference type="PROSITE" id="PS51196"/>
    </source>
</evidence>
<evidence type="ECO:0000313" key="19">
    <source>
        <dbReference type="Proteomes" id="UP000638353"/>
    </source>
</evidence>
<dbReference type="Gene3D" id="3.40.50.300">
    <property type="entry name" value="P-loop containing nucleotide triphosphate hydrolases"/>
    <property type="match status" value="2"/>
</dbReference>
<dbReference type="GO" id="GO:0008564">
    <property type="term" value="F:protein-exporting ATPase activity"/>
    <property type="evidence" value="ECO:0007669"/>
    <property type="project" value="UniProtKB-EC"/>
</dbReference>
<feature type="binding site" evidence="12">
    <location>
        <position position="521"/>
    </location>
    <ligand>
        <name>ATP</name>
        <dbReference type="ChEBI" id="CHEBI:30616"/>
    </ligand>
</feature>
<dbReference type="PROSITE" id="PS01312">
    <property type="entry name" value="SECA"/>
    <property type="match status" value="1"/>
</dbReference>
<comment type="function">
    <text evidence="12">Part of the Sec protein translocase complex. Interacts with the SecYEG preprotein conducting channel. Has a central role in coupling the hydrolysis of ATP to the transfer of proteins into and across the cell membrane, serving as an ATP-driven molecular motor driving the stepwise translocation of polypeptide chains across the membrane.</text>
</comment>
<dbReference type="PROSITE" id="PS51192">
    <property type="entry name" value="HELICASE_ATP_BIND_1"/>
    <property type="match status" value="1"/>
</dbReference>
<dbReference type="InterPro" id="IPR036266">
    <property type="entry name" value="SecA_Wing/Scaffold_sf"/>
</dbReference>
<keyword evidence="7 12" id="KW-0653">Protein transport</keyword>
<dbReference type="GO" id="GO:0006605">
    <property type="term" value="P:protein targeting"/>
    <property type="evidence" value="ECO:0007669"/>
    <property type="project" value="UniProtKB-UniRule"/>
</dbReference>
<dbReference type="InterPro" id="IPR027417">
    <property type="entry name" value="P-loop_NTPase"/>
</dbReference>
<dbReference type="Pfam" id="PF01043">
    <property type="entry name" value="SecA_PP_bind"/>
    <property type="match status" value="1"/>
</dbReference>
<evidence type="ECO:0000256" key="9">
    <source>
        <dbReference type="ARBA" id="ARBA00023010"/>
    </source>
</evidence>
<dbReference type="InterPro" id="IPR011115">
    <property type="entry name" value="SecA_DEAD"/>
</dbReference>
<dbReference type="EMBL" id="BMVC01000012">
    <property type="protein sequence ID" value="GHD05297.1"/>
    <property type="molecule type" value="Genomic_DNA"/>
</dbReference>
<dbReference type="SMART" id="SM00958">
    <property type="entry name" value="SecA_PP_bind"/>
    <property type="match status" value="1"/>
</dbReference>
<keyword evidence="3 12" id="KW-1003">Cell membrane</keyword>
<feature type="domain" description="Helicase ATP-binding" evidence="15">
    <location>
        <begin position="93"/>
        <end position="238"/>
    </location>
</feature>
<dbReference type="FunFam" id="3.40.50.300:FF:000334">
    <property type="entry name" value="Protein translocase subunit SecA"/>
    <property type="match status" value="1"/>
</dbReference>
<feature type="binding site" evidence="12">
    <location>
        <position position="91"/>
    </location>
    <ligand>
        <name>ATP</name>
        <dbReference type="ChEBI" id="CHEBI:30616"/>
    </ligand>
</feature>
<reference evidence="18" key="2">
    <citation type="submission" date="2020-09" db="EMBL/GenBank/DDBJ databases">
        <authorList>
            <person name="Sun Q."/>
            <person name="Ohkuma M."/>
        </authorList>
    </citation>
    <scope>NUCLEOTIDE SEQUENCE</scope>
    <source>
        <strain evidence="18">JCM 4637</strain>
    </source>
</reference>
<keyword evidence="10 12" id="KW-0472">Membrane</keyword>
<dbReference type="GO" id="GO:0017038">
    <property type="term" value="P:protein import"/>
    <property type="evidence" value="ECO:0007669"/>
    <property type="project" value="InterPro"/>
</dbReference>
<evidence type="ECO:0000256" key="1">
    <source>
        <dbReference type="ARBA" id="ARBA00007650"/>
    </source>
</evidence>
<gene>
    <name evidence="12 18" type="primary">secA</name>
    <name evidence="18" type="ORF">GCM10010334_55580</name>
</gene>
<name>A0A918X2Y6_9ACTN</name>
<dbReference type="PROSITE" id="PS51194">
    <property type="entry name" value="HELICASE_CTER"/>
    <property type="match status" value="1"/>
</dbReference>
<dbReference type="GO" id="GO:0005524">
    <property type="term" value="F:ATP binding"/>
    <property type="evidence" value="ECO:0007669"/>
    <property type="project" value="UniProtKB-UniRule"/>
</dbReference>
<keyword evidence="9 12" id="KW-0811">Translocation</keyword>
<evidence type="ECO:0000259" key="16">
    <source>
        <dbReference type="PROSITE" id="PS51194"/>
    </source>
</evidence>
<dbReference type="SUPFAM" id="SSF81886">
    <property type="entry name" value="Helical scaffold and wing domains of SecA"/>
    <property type="match status" value="1"/>
</dbReference>
<dbReference type="GO" id="GO:0065002">
    <property type="term" value="P:intracellular protein transmembrane transport"/>
    <property type="evidence" value="ECO:0007669"/>
    <property type="project" value="UniProtKB-UniRule"/>
</dbReference>
<dbReference type="NCBIfam" id="NF009538">
    <property type="entry name" value="PRK12904.1"/>
    <property type="match status" value="1"/>
</dbReference>
<dbReference type="GO" id="GO:0043952">
    <property type="term" value="P:protein transport by the Sec complex"/>
    <property type="evidence" value="ECO:0007669"/>
    <property type="project" value="UniProtKB-ARBA"/>
</dbReference>
<evidence type="ECO:0000256" key="6">
    <source>
        <dbReference type="ARBA" id="ARBA00022840"/>
    </source>
</evidence>
<feature type="compositionally biased region" description="Basic and acidic residues" evidence="14">
    <location>
        <begin position="866"/>
        <end position="881"/>
    </location>
</feature>
<dbReference type="InterPro" id="IPR011116">
    <property type="entry name" value="SecA_Wing/Scaffold"/>
</dbReference>
<evidence type="ECO:0000256" key="4">
    <source>
        <dbReference type="ARBA" id="ARBA00022490"/>
    </source>
</evidence>
<dbReference type="InterPro" id="IPR001650">
    <property type="entry name" value="Helicase_C-like"/>
</dbReference>
<dbReference type="InterPro" id="IPR000185">
    <property type="entry name" value="SecA"/>
</dbReference>
<evidence type="ECO:0000256" key="8">
    <source>
        <dbReference type="ARBA" id="ARBA00022967"/>
    </source>
</evidence>
<dbReference type="PANTHER" id="PTHR30612:SF0">
    <property type="entry name" value="CHLOROPLAST PROTEIN-TRANSPORTING ATPASE"/>
    <property type="match status" value="1"/>
</dbReference>
<dbReference type="HAMAP" id="MF_01382">
    <property type="entry name" value="SecA"/>
    <property type="match status" value="1"/>
</dbReference>
<dbReference type="InterPro" id="IPR014001">
    <property type="entry name" value="Helicase_ATP-bd"/>
</dbReference>
<comment type="similarity">
    <text evidence="1 12 13">Belongs to the SecA family.</text>
</comment>
<keyword evidence="2 12" id="KW-0813">Transport</keyword>
<dbReference type="FunFam" id="3.90.1440.10:FF:000002">
    <property type="entry name" value="Protein translocase subunit SecA"/>
    <property type="match status" value="1"/>
</dbReference>
<evidence type="ECO:0000256" key="10">
    <source>
        <dbReference type="ARBA" id="ARBA00023136"/>
    </source>
</evidence>
<dbReference type="InterPro" id="IPR014018">
    <property type="entry name" value="SecA_motor_DEAD"/>
</dbReference>
<dbReference type="Pfam" id="PF07516">
    <property type="entry name" value="SecA_SW"/>
    <property type="match status" value="1"/>
</dbReference>
<dbReference type="CDD" id="cd18803">
    <property type="entry name" value="SF2_C_secA"/>
    <property type="match status" value="1"/>
</dbReference>